<dbReference type="EMBL" id="ON189045">
    <property type="protein sequence ID" value="URA07044.1"/>
    <property type="molecule type" value="Genomic_DNA"/>
</dbReference>
<dbReference type="Gene3D" id="2.40.50.140">
    <property type="entry name" value="Nucleic acid-binding proteins"/>
    <property type="match status" value="1"/>
</dbReference>
<dbReference type="InterPro" id="IPR012340">
    <property type="entry name" value="NA-bd_OB-fold"/>
</dbReference>
<dbReference type="SUPFAM" id="SSF50249">
    <property type="entry name" value="Nucleic acid-binding proteins"/>
    <property type="match status" value="1"/>
</dbReference>
<accession>A0A9E7E1Z3</accession>
<reference evidence="1" key="1">
    <citation type="journal article" date="2022" name="Viruses">
        <title>Isolation of novel Xanthomonas phages for the plant pathogens X. translucens and X. campestris.</title>
        <authorList>
            <person name="Erdrich S.H."/>
            <person name="Sharma V."/>
            <person name="Schurr U."/>
            <person name="Arsova B."/>
            <person name="Frunzke J."/>
        </authorList>
    </citation>
    <scope>NUCLEOTIDE SEQUENCE</scope>
</reference>
<sequence>MSTCPDVAVPLFSFEALGGTQTRRQGRLHQIVICLEYICLESLKERKPMATAKSNDRKVTSPKFRASFAWVFKPQPPMEGSTGEPKYGVTMLFDAAARKTPNFESMKKLAVAAAKEKFGDKLKPDGKGWFHGLRDPFRDGAEKSELEGYEGMVFVAATTKMQPGCVDQSLNRIITDEVSPEGFYSGCYARATLTAYGYDKAGNKGVAFGLQNLQKIGDGTAFSGRTAAENDFDSVDDFVADEGGEQASGTFLD</sequence>
<dbReference type="Proteomes" id="UP001056585">
    <property type="component" value="Segment"/>
</dbReference>
<protein>
    <submittedName>
        <fullName evidence="1">DNA binding protein</fullName>
    </submittedName>
</protein>
<evidence type="ECO:0000313" key="1">
    <source>
        <dbReference type="EMBL" id="URA07044.1"/>
    </source>
</evidence>
<dbReference type="InterPro" id="IPR022595">
    <property type="entry name" value="Enc34_ssDNA-bd"/>
</dbReference>
<dbReference type="Pfam" id="PF10991">
    <property type="entry name" value="Enc34_ssDNA-bd"/>
    <property type="match status" value="1"/>
</dbReference>
<gene>
    <name evidence="1" type="ORF">Elanor_BL40076</name>
</gene>
<proteinExistence type="predicted"/>
<evidence type="ECO:0000313" key="2">
    <source>
        <dbReference type="Proteomes" id="UP001056585"/>
    </source>
</evidence>
<keyword evidence="2" id="KW-1185">Reference proteome</keyword>
<organism evidence="1 2">
    <name type="scientific">Xanthomonas phage Elanor</name>
    <dbReference type="NCBI Taxonomy" id="2939127"/>
    <lineage>
        <taxon>Viruses</taxon>
        <taxon>Duplodnaviria</taxon>
        <taxon>Heunggongvirae</taxon>
        <taxon>Uroviricota</taxon>
        <taxon>Caudoviricetes</taxon>
        <taxon>Mesyanzhinovviridae</taxon>
        <taxon>Bradleyvirinae</taxon>
        <taxon>Elanorvirus</taxon>
        <taxon>Elanorvirus elanor</taxon>
    </lineage>
</organism>
<name>A0A9E7E1Z3_9CAUD</name>